<keyword evidence="3" id="KW-1185">Reference proteome</keyword>
<dbReference type="Proteomes" id="UP000765509">
    <property type="component" value="Unassembled WGS sequence"/>
</dbReference>
<feature type="region of interest" description="Disordered" evidence="1">
    <location>
        <begin position="1"/>
        <end position="79"/>
    </location>
</feature>
<comment type="caution">
    <text evidence="2">The sequence shown here is derived from an EMBL/GenBank/DDBJ whole genome shotgun (WGS) entry which is preliminary data.</text>
</comment>
<reference evidence="2" key="1">
    <citation type="submission" date="2021-03" db="EMBL/GenBank/DDBJ databases">
        <title>Draft genome sequence of rust myrtle Austropuccinia psidii MF-1, a brazilian biotype.</title>
        <authorList>
            <person name="Quecine M.C."/>
            <person name="Pachon D.M.R."/>
            <person name="Bonatelli M.L."/>
            <person name="Correr F.H."/>
            <person name="Franceschini L.M."/>
            <person name="Leite T.F."/>
            <person name="Margarido G.R.A."/>
            <person name="Almeida C.A."/>
            <person name="Ferrarezi J.A."/>
            <person name="Labate C.A."/>
        </authorList>
    </citation>
    <scope>NUCLEOTIDE SEQUENCE</scope>
    <source>
        <strain evidence="2">MF-1</strain>
    </source>
</reference>
<proteinExistence type="predicted"/>
<feature type="compositionally biased region" description="Polar residues" evidence="1">
    <location>
        <begin position="21"/>
        <end position="59"/>
    </location>
</feature>
<evidence type="ECO:0000256" key="1">
    <source>
        <dbReference type="SAM" id="MobiDB-lite"/>
    </source>
</evidence>
<dbReference type="AlphaFoldDB" id="A0A9Q3KEX1"/>
<evidence type="ECO:0000313" key="2">
    <source>
        <dbReference type="EMBL" id="MBW0578891.1"/>
    </source>
</evidence>
<protein>
    <submittedName>
        <fullName evidence="2">Uncharacterized protein</fullName>
    </submittedName>
</protein>
<name>A0A9Q3KEX1_9BASI</name>
<accession>A0A9Q3KEX1</accession>
<gene>
    <name evidence="2" type="ORF">O181_118606</name>
</gene>
<sequence>MASIDGKEEHDAFNSGMAKKQPSNTQASAKNIPSSQQQKFQGEKFATSSEKGQRQSTSHKTLHPGLHNPKESAGCHGKCIPDVQNNDGIKEKGGSQVKISEIISDIFDAIPELYEAINDVKSHFSDKNSPICNNLKTNNFSLSQINGTIMFFEKCLRTLKALHNDNSFGNKINAQSSTINELKDKYLKFNIDDIIKTRIKQAINIIKRDNNESIDDISNSLTEVKTYTISLEKCFDSLQEEVSKLSMKLNPVTAAHTRQTELWQELEHKEDMYKIEIMNLIQAFQHEYCKA</sequence>
<organism evidence="2 3">
    <name type="scientific">Austropuccinia psidii MF-1</name>
    <dbReference type="NCBI Taxonomy" id="1389203"/>
    <lineage>
        <taxon>Eukaryota</taxon>
        <taxon>Fungi</taxon>
        <taxon>Dikarya</taxon>
        <taxon>Basidiomycota</taxon>
        <taxon>Pucciniomycotina</taxon>
        <taxon>Pucciniomycetes</taxon>
        <taxon>Pucciniales</taxon>
        <taxon>Sphaerophragmiaceae</taxon>
        <taxon>Austropuccinia</taxon>
    </lineage>
</organism>
<dbReference type="EMBL" id="AVOT02103812">
    <property type="protein sequence ID" value="MBW0578891.1"/>
    <property type="molecule type" value="Genomic_DNA"/>
</dbReference>
<evidence type="ECO:0000313" key="3">
    <source>
        <dbReference type="Proteomes" id="UP000765509"/>
    </source>
</evidence>
<feature type="compositionally biased region" description="Basic and acidic residues" evidence="1">
    <location>
        <begin position="1"/>
        <end position="12"/>
    </location>
</feature>